<evidence type="ECO:0008006" key="3">
    <source>
        <dbReference type="Google" id="ProtNLM"/>
    </source>
</evidence>
<dbReference type="InterPro" id="IPR027417">
    <property type="entry name" value="P-loop_NTPase"/>
</dbReference>
<evidence type="ECO:0000313" key="1">
    <source>
        <dbReference type="EMBL" id="PPQ65512.1"/>
    </source>
</evidence>
<comment type="caution">
    <text evidence="1">The sequence shown here is derived from an EMBL/GenBank/DDBJ whole genome shotgun (WGS) entry which is preliminary data.</text>
</comment>
<protein>
    <recommendedName>
        <fullName evidence="3">G domain-containing protein</fullName>
    </recommendedName>
</protein>
<proteinExistence type="predicted"/>
<dbReference type="Gene3D" id="3.40.50.300">
    <property type="entry name" value="P-loop containing nucleotide triphosphate hydrolases"/>
    <property type="match status" value="1"/>
</dbReference>
<accession>A0A409VGW9</accession>
<dbReference type="InParanoid" id="A0A409VGW9"/>
<reference evidence="1 2" key="1">
    <citation type="journal article" date="2018" name="Evol. Lett.">
        <title>Horizontal gene cluster transfer increased hallucinogenic mushroom diversity.</title>
        <authorList>
            <person name="Reynolds H.T."/>
            <person name="Vijayakumar V."/>
            <person name="Gluck-Thaler E."/>
            <person name="Korotkin H.B."/>
            <person name="Matheny P.B."/>
            <person name="Slot J.C."/>
        </authorList>
    </citation>
    <scope>NUCLEOTIDE SEQUENCE [LARGE SCALE GENOMIC DNA]</scope>
    <source>
        <strain evidence="1 2">2629</strain>
    </source>
</reference>
<name>A0A409VGW9_9AGAR</name>
<sequence length="268" mass="30782">MWLLVEQFLETLGGGIRHSTAPNLYDTTEKGANWFAGPGLTRRVSAFIVNNVQYVDWEDDDDNPWDVYFIDSPGLSNGEVSVMDTIEDLRVWMNSHGRSRQTASLVKSMAGIDWAGSVVIVTTKWDMVHTKKAHVRAERCFEQLREDTWEDFHKKGAPIVKFNGTHGSAFEVLDKILSARAGSLFELEQMVDKDRHVRETPFHRHVYEDLISRMEKLQHHHKLLAMDKAKIDVEVDSNVEEAMQEQLEKVTIDIQTLQLQIDEFGEVE</sequence>
<evidence type="ECO:0000313" key="2">
    <source>
        <dbReference type="Proteomes" id="UP000284842"/>
    </source>
</evidence>
<dbReference type="AlphaFoldDB" id="A0A409VGW9"/>
<dbReference type="OrthoDB" id="3110912at2759"/>
<dbReference type="EMBL" id="NHTK01006064">
    <property type="protein sequence ID" value="PPQ65512.1"/>
    <property type="molecule type" value="Genomic_DNA"/>
</dbReference>
<gene>
    <name evidence="1" type="ORF">CVT24_010808</name>
</gene>
<dbReference type="Proteomes" id="UP000284842">
    <property type="component" value="Unassembled WGS sequence"/>
</dbReference>
<dbReference type="SUPFAM" id="SSF52540">
    <property type="entry name" value="P-loop containing nucleoside triphosphate hydrolases"/>
    <property type="match status" value="1"/>
</dbReference>
<keyword evidence="2" id="KW-1185">Reference proteome</keyword>
<organism evidence="1 2">
    <name type="scientific">Panaeolus cyanescens</name>
    <dbReference type="NCBI Taxonomy" id="181874"/>
    <lineage>
        <taxon>Eukaryota</taxon>
        <taxon>Fungi</taxon>
        <taxon>Dikarya</taxon>
        <taxon>Basidiomycota</taxon>
        <taxon>Agaricomycotina</taxon>
        <taxon>Agaricomycetes</taxon>
        <taxon>Agaricomycetidae</taxon>
        <taxon>Agaricales</taxon>
        <taxon>Agaricineae</taxon>
        <taxon>Galeropsidaceae</taxon>
        <taxon>Panaeolus</taxon>
    </lineage>
</organism>